<dbReference type="Proteomes" id="UP000249645">
    <property type="component" value="Unassembled WGS sequence"/>
</dbReference>
<feature type="transmembrane region" description="Helical" evidence="1">
    <location>
        <begin position="207"/>
        <end position="228"/>
    </location>
</feature>
<dbReference type="AlphaFoldDB" id="A0A2W5F3M2"/>
<evidence type="ECO:0000259" key="2">
    <source>
        <dbReference type="Pfam" id="PF00892"/>
    </source>
</evidence>
<organism evidence="3 4">
    <name type="scientific">Pseudopedobacter saltans</name>
    <dbReference type="NCBI Taxonomy" id="151895"/>
    <lineage>
        <taxon>Bacteria</taxon>
        <taxon>Pseudomonadati</taxon>
        <taxon>Bacteroidota</taxon>
        <taxon>Sphingobacteriia</taxon>
        <taxon>Sphingobacteriales</taxon>
        <taxon>Sphingobacteriaceae</taxon>
        <taxon>Pseudopedobacter</taxon>
    </lineage>
</organism>
<keyword evidence="1" id="KW-1133">Transmembrane helix</keyword>
<sequence length="294" mass="33489">MKKAYMFLHLAVLLAGFTGIFGKLIDLNQIVLVFYRTLLASGMLGLILLFSKNKRKYQLKDILPIAATGLVITLHWIFFYGSIKESNVSIGVVCFCLTGFFTSLLSPLINKRKFDKYELLLSLLVLLGIVLIFSFDTTYRYGIFLGIISSFLASLFTILNEKLIDKYNVWDINFYQILTATVFSGILVLVFKQLQPSLIIVPTNMDWINLIVFAFFCTVLMYTFMLMAQRYVPAFTINLSFNLEPIYSILLAILIFHENKSLSPTFYIGCGFIVLSIAIQMLTLARRRNLASSK</sequence>
<accession>A0A2W5F3M2</accession>
<protein>
    <submittedName>
        <fullName evidence="3">EamA family transporter</fullName>
    </submittedName>
</protein>
<dbReference type="InterPro" id="IPR037185">
    <property type="entry name" value="EmrE-like"/>
</dbReference>
<dbReference type="EMBL" id="QFOI01000054">
    <property type="protein sequence ID" value="PZP50761.1"/>
    <property type="molecule type" value="Genomic_DNA"/>
</dbReference>
<dbReference type="SUPFAM" id="SSF103481">
    <property type="entry name" value="Multidrug resistance efflux transporter EmrE"/>
    <property type="match status" value="2"/>
</dbReference>
<keyword evidence="1" id="KW-0812">Transmembrane</keyword>
<evidence type="ECO:0000256" key="1">
    <source>
        <dbReference type="SAM" id="Phobius"/>
    </source>
</evidence>
<keyword evidence="1" id="KW-0472">Membrane</keyword>
<feature type="transmembrane region" description="Helical" evidence="1">
    <location>
        <begin position="62"/>
        <end position="82"/>
    </location>
</feature>
<feature type="domain" description="EamA" evidence="2">
    <location>
        <begin position="3"/>
        <end position="133"/>
    </location>
</feature>
<feature type="transmembrane region" description="Helical" evidence="1">
    <location>
        <begin position="88"/>
        <end position="105"/>
    </location>
</feature>
<gene>
    <name evidence="3" type="ORF">DI598_04825</name>
</gene>
<dbReference type="GO" id="GO:0016020">
    <property type="term" value="C:membrane"/>
    <property type="evidence" value="ECO:0007669"/>
    <property type="project" value="InterPro"/>
</dbReference>
<feature type="transmembrane region" description="Helical" evidence="1">
    <location>
        <begin position="172"/>
        <end position="191"/>
    </location>
</feature>
<feature type="transmembrane region" description="Helical" evidence="1">
    <location>
        <begin position="117"/>
        <end position="135"/>
    </location>
</feature>
<feature type="transmembrane region" description="Helical" evidence="1">
    <location>
        <begin position="32"/>
        <end position="50"/>
    </location>
</feature>
<feature type="domain" description="EamA" evidence="2">
    <location>
        <begin position="141"/>
        <end position="279"/>
    </location>
</feature>
<name>A0A2W5F3M2_9SPHI</name>
<dbReference type="InterPro" id="IPR000620">
    <property type="entry name" value="EamA_dom"/>
</dbReference>
<evidence type="ECO:0000313" key="4">
    <source>
        <dbReference type="Proteomes" id="UP000249645"/>
    </source>
</evidence>
<comment type="caution">
    <text evidence="3">The sequence shown here is derived from an EMBL/GenBank/DDBJ whole genome shotgun (WGS) entry which is preliminary data.</text>
</comment>
<dbReference type="Pfam" id="PF00892">
    <property type="entry name" value="EamA"/>
    <property type="match status" value="2"/>
</dbReference>
<proteinExistence type="predicted"/>
<feature type="transmembrane region" description="Helical" evidence="1">
    <location>
        <begin position="262"/>
        <end position="285"/>
    </location>
</feature>
<dbReference type="PANTHER" id="PTHR22911:SF79">
    <property type="entry name" value="MOBA-LIKE NTP TRANSFERASE DOMAIN-CONTAINING PROTEIN"/>
    <property type="match status" value="1"/>
</dbReference>
<feature type="transmembrane region" description="Helical" evidence="1">
    <location>
        <begin position="141"/>
        <end position="160"/>
    </location>
</feature>
<reference evidence="3 4" key="1">
    <citation type="submission" date="2017-11" db="EMBL/GenBank/DDBJ databases">
        <title>Infants hospitalized years apart are colonized by the same room-sourced microbial strains.</title>
        <authorList>
            <person name="Brooks B."/>
            <person name="Olm M.R."/>
            <person name="Firek B.A."/>
            <person name="Baker R."/>
            <person name="Thomas B.C."/>
            <person name="Morowitz M.J."/>
            <person name="Banfield J.F."/>
        </authorList>
    </citation>
    <scope>NUCLEOTIDE SEQUENCE [LARGE SCALE GENOMIC DNA]</scope>
    <source>
        <strain evidence="3">S2_009_000_R2_76</strain>
    </source>
</reference>
<evidence type="ECO:0000313" key="3">
    <source>
        <dbReference type="EMBL" id="PZP50761.1"/>
    </source>
</evidence>
<dbReference type="PANTHER" id="PTHR22911">
    <property type="entry name" value="ACYL-MALONYL CONDENSING ENZYME-RELATED"/>
    <property type="match status" value="1"/>
</dbReference>
<feature type="transmembrane region" description="Helical" evidence="1">
    <location>
        <begin position="235"/>
        <end position="256"/>
    </location>
</feature>